<gene>
    <name evidence="1" type="ORF">ABV298_19510</name>
</gene>
<dbReference type="AlphaFoldDB" id="A0AAU8FDT5"/>
<proteinExistence type="predicted"/>
<dbReference type="RefSeq" id="WP_353717850.1">
    <property type="nucleotide sequence ID" value="NZ_CP159289.1"/>
</dbReference>
<sequence>MPSYKIGVVIDKLTRSVEHALTGERFATEVISANVQEIRRLNKSEWLFDWVKEVSSKEKQVYKLVLSENTDVIQGLICLQDKGDHIYMHLIENSKANKGAGKKFLGVAGNLIAFACKLSFDKGYEGYISFEK</sequence>
<protein>
    <recommendedName>
        <fullName evidence="2">GNAT family N-acetyltransferase</fullName>
    </recommendedName>
</protein>
<evidence type="ECO:0008006" key="2">
    <source>
        <dbReference type="Google" id="ProtNLM"/>
    </source>
</evidence>
<accession>A0AAU8FDT5</accession>
<reference evidence="1" key="1">
    <citation type="submission" date="2024-06" db="EMBL/GenBank/DDBJ databases">
        <title>Sequencing and assembly of the genome of Dyadobacter sp. strain 676, a symbiont of Cyamopsis tetragonoloba.</title>
        <authorList>
            <person name="Guro P."/>
            <person name="Sazanova A."/>
            <person name="Kuznetsova I."/>
            <person name="Belimov A."/>
            <person name="Safronova V."/>
        </authorList>
    </citation>
    <scope>NUCLEOTIDE SEQUENCE</scope>
    <source>
        <strain evidence="1">676</strain>
    </source>
</reference>
<dbReference type="EMBL" id="CP159289">
    <property type="protein sequence ID" value="XCH22520.1"/>
    <property type="molecule type" value="Genomic_DNA"/>
</dbReference>
<organism evidence="1">
    <name type="scientific">Dyadobacter sp. 676</name>
    <dbReference type="NCBI Taxonomy" id="3088362"/>
    <lineage>
        <taxon>Bacteria</taxon>
        <taxon>Pseudomonadati</taxon>
        <taxon>Bacteroidota</taxon>
        <taxon>Cytophagia</taxon>
        <taxon>Cytophagales</taxon>
        <taxon>Spirosomataceae</taxon>
        <taxon>Dyadobacter</taxon>
    </lineage>
</organism>
<name>A0AAU8FDT5_9BACT</name>
<evidence type="ECO:0000313" key="1">
    <source>
        <dbReference type="EMBL" id="XCH22520.1"/>
    </source>
</evidence>